<dbReference type="Pfam" id="PF11751">
    <property type="entry name" value="PorP_SprF"/>
    <property type="match status" value="1"/>
</dbReference>
<dbReference type="Proteomes" id="UP000808349">
    <property type="component" value="Unassembled WGS sequence"/>
</dbReference>
<proteinExistence type="predicted"/>
<gene>
    <name evidence="1" type="ORF">IPO85_11285</name>
</gene>
<dbReference type="AlphaFoldDB" id="A0A9D7SA69"/>
<reference evidence="1 2" key="1">
    <citation type="submission" date="2020-10" db="EMBL/GenBank/DDBJ databases">
        <title>Connecting structure to function with the recovery of over 1000 high-quality activated sludge metagenome-assembled genomes encoding full-length rRNA genes using long-read sequencing.</title>
        <authorList>
            <person name="Singleton C.M."/>
            <person name="Petriglieri F."/>
            <person name="Kristensen J.M."/>
            <person name="Kirkegaard R.H."/>
            <person name="Michaelsen T.Y."/>
            <person name="Andersen M.H."/>
            <person name="Karst S.M."/>
            <person name="Dueholm M.S."/>
            <person name="Nielsen P.H."/>
            <person name="Albertsen M."/>
        </authorList>
    </citation>
    <scope>NUCLEOTIDE SEQUENCE [LARGE SCALE GENOMIC DNA]</scope>
    <source>
        <strain evidence="1">Ribe_18-Q3-R11-54_BAT3C.373</strain>
    </source>
</reference>
<evidence type="ECO:0000313" key="1">
    <source>
        <dbReference type="EMBL" id="MBK9718073.1"/>
    </source>
</evidence>
<organism evidence="1 2">
    <name type="scientific">Candidatus Defluviibacterium haderslevense</name>
    <dbReference type="NCBI Taxonomy" id="2981993"/>
    <lineage>
        <taxon>Bacteria</taxon>
        <taxon>Pseudomonadati</taxon>
        <taxon>Bacteroidota</taxon>
        <taxon>Saprospiria</taxon>
        <taxon>Saprospirales</taxon>
        <taxon>Saprospiraceae</taxon>
        <taxon>Candidatus Defluviibacterium</taxon>
    </lineage>
</organism>
<name>A0A9D7SA69_9BACT</name>
<evidence type="ECO:0000313" key="2">
    <source>
        <dbReference type="Proteomes" id="UP000808349"/>
    </source>
</evidence>
<dbReference type="InterPro" id="IPR019861">
    <property type="entry name" value="PorP/SprF_Bacteroidetes"/>
</dbReference>
<comment type="caution">
    <text evidence="1">The sequence shown here is derived from an EMBL/GenBank/DDBJ whole genome shotgun (WGS) entry which is preliminary data.</text>
</comment>
<protein>
    <submittedName>
        <fullName evidence="1">Type IX secretion system membrane protein PorP/SprF</fullName>
    </submittedName>
</protein>
<sequence length="324" mass="36997">MVKIRIWLALVGCLFLMGHRGISQQYPLSLTRFIHPYRLNIATGGIDGKVTVSGIYRDQWSGLPGRPRGSSISISAPLNEWSGAWGAHLEDQRIGLEHHITSLISYNQVFPMNQILISGGLGLGYQYLNVDYSSIRTPDGNYQGTIIDHNDPHLDLSQLAGQTINVHPAIYLQSHWFESGIELEWPLIYFSKEKTQFYTKNKNLKFLINKEYKVGKYELYSHLVVNSDFVQIQSEILLKIQVNGNIFGSILWRGFNENTLDGVGGMVGFRLNSKIWLVYGVELPLNKIKNQISGLNQEMGLRVQWNRSMSQYKIPLIYHPRWSD</sequence>
<dbReference type="EMBL" id="JADKFW010000007">
    <property type="protein sequence ID" value="MBK9718073.1"/>
    <property type="molecule type" value="Genomic_DNA"/>
</dbReference>
<accession>A0A9D7SA69</accession>